<dbReference type="SUPFAM" id="SSF48179">
    <property type="entry name" value="6-phosphogluconate dehydrogenase C-terminal domain-like"/>
    <property type="match status" value="1"/>
</dbReference>
<dbReference type="Pfam" id="PF00393">
    <property type="entry name" value="6PGD"/>
    <property type="match status" value="1"/>
</dbReference>
<dbReference type="UniPathway" id="UPA00115">
    <property type="reaction ID" value="UER00410"/>
</dbReference>
<evidence type="ECO:0000256" key="4">
    <source>
        <dbReference type="ARBA" id="ARBA00023002"/>
    </source>
</evidence>
<evidence type="ECO:0000259" key="8">
    <source>
        <dbReference type="Pfam" id="PF03446"/>
    </source>
</evidence>
<evidence type="ECO:0000256" key="6">
    <source>
        <dbReference type="ARBA" id="ARBA00023126"/>
    </source>
</evidence>
<dbReference type="Proteomes" id="UP000515121">
    <property type="component" value="Unplaced"/>
</dbReference>
<evidence type="ECO:0000256" key="2">
    <source>
        <dbReference type="ARBA" id="ARBA00008419"/>
    </source>
</evidence>
<protein>
    <recommendedName>
        <fullName evidence="3">phosphogluconate dehydrogenase (NADP(+)-dependent, decarboxylating)</fullName>
        <ecNumber evidence="3">1.1.1.44</ecNumber>
    </recommendedName>
</protein>
<dbReference type="SUPFAM" id="SSF51735">
    <property type="entry name" value="NAD(P)-binding Rossmann-fold domains"/>
    <property type="match status" value="1"/>
</dbReference>
<dbReference type="EC" id="1.1.1.44" evidence="3"/>
<dbReference type="GO" id="GO:0004616">
    <property type="term" value="F:phosphogluconate dehydrogenase (decarboxylating) activity"/>
    <property type="evidence" value="ECO:0007669"/>
    <property type="project" value="UniProtKB-EC"/>
</dbReference>
<feature type="domain" description="6-phosphogluconate dehydrogenase NADP-binding" evidence="8">
    <location>
        <begin position="19"/>
        <end position="84"/>
    </location>
</feature>
<keyword evidence="4" id="KW-0560">Oxidoreductase</keyword>
<comment type="pathway">
    <text evidence="1">Carbohydrate degradation; pentose phosphate pathway; D-ribulose 5-phosphate from D-glucose 6-phosphate (oxidative stage): step 3/3.</text>
</comment>
<organism evidence="9 10">
    <name type="scientific">Durio zibethinus</name>
    <name type="common">Durian</name>
    <dbReference type="NCBI Taxonomy" id="66656"/>
    <lineage>
        <taxon>Eukaryota</taxon>
        <taxon>Viridiplantae</taxon>
        <taxon>Streptophyta</taxon>
        <taxon>Embryophyta</taxon>
        <taxon>Tracheophyta</taxon>
        <taxon>Spermatophyta</taxon>
        <taxon>Magnoliopsida</taxon>
        <taxon>eudicotyledons</taxon>
        <taxon>Gunneridae</taxon>
        <taxon>Pentapetalae</taxon>
        <taxon>rosids</taxon>
        <taxon>malvids</taxon>
        <taxon>Malvales</taxon>
        <taxon>Malvaceae</taxon>
        <taxon>Helicteroideae</taxon>
        <taxon>Durio</taxon>
    </lineage>
</organism>
<gene>
    <name evidence="10" type="primary">LOC111289048</name>
</gene>
<reference evidence="10" key="1">
    <citation type="submission" date="2025-08" db="UniProtKB">
        <authorList>
            <consortium name="RefSeq"/>
        </authorList>
    </citation>
    <scope>IDENTIFICATION</scope>
    <source>
        <tissue evidence="10">Fruit stalk</tissue>
    </source>
</reference>
<dbReference type="GO" id="GO:0006098">
    <property type="term" value="P:pentose-phosphate shunt"/>
    <property type="evidence" value="ECO:0007669"/>
    <property type="project" value="UniProtKB-UniPathway"/>
</dbReference>
<dbReference type="Pfam" id="PF03446">
    <property type="entry name" value="NAD_binding_2"/>
    <property type="match status" value="1"/>
</dbReference>
<sequence>MGQNLALSIAEKGFPISKPRVIIMLVKAGPPVDQTIKTSSIYLEKRDCITDGDNEWYENSERRGKAMAELGLLSLGMGISEGGSGNFVKMVHNGTEYGDMQLIAEAYDLLKSVWKLSNERPIK</sequence>
<dbReference type="KEGG" id="dzi:111289048"/>
<dbReference type="Gene3D" id="1.10.1040.10">
    <property type="entry name" value="N-(1-d-carboxylethyl)-l-norvaline Dehydrogenase, domain 2"/>
    <property type="match status" value="1"/>
</dbReference>
<dbReference type="InterPro" id="IPR008927">
    <property type="entry name" value="6-PGluconate_DH-like_C_sf"/>
</dbReference>
<evidence type="ECO:0000256" key="1">
    <source>
        <dbReference type="ARBA" id="ARBA00004874"/>
    </source>
</evidence>
<dbReference type="InterPro" id="IPR036291">
    <property type="entry name" value="NAD(P)-bd_dom_sf"/>
</dbReference>
<keyword evidence="6" id="KW-0570">Pentose shunt</keyword>
<feature type="domain" description="6-phosphogluconate dehydrogenase C-terminal" evidence="7">
    <location>
        <begin position="85"/>
        <end position="119"/>
    </location>
</feature>
<keyword evidence="5" id="KW-0311">Gluconate utilization</keyword>
<dbReference type="GeneID" id="111289048"/>
<dbReference type="GO" id="GO:0050661">
    <property type="term" value="F:NADP binding"/>
    <property type="evidence" value="ECO:0007669"/>
    <property type="project" value="InterPro"/>
</dbReference>
<evidence type="ECO:0000313" key="9">
    <source>
        <dbReference type="Proteomes" id="UP000515121"/>
    </source>
</evidence>
<dbReference type="InterPro" id="IPR013328">
    <property type="entry name" value="6PGD_dom2"/>
</dbReference>
<comment type="similarity">
    <text evidence="2">Belongs to the 6-phosphogluconate dehydrogenase family.</text>
</comment>
<accession>A0A6P5Y5F9</accession>
<keyword evidence="9" id="KW-1185">Reference proteome</keyword>
<dbReference type="InterPro" id="IPR006115">
    <property type="entry name" value="6PGDH_NADP-bd"/>
</dbReference>
<dbReference type="RefSeq" id="XP_022735654.1">
    <property type="nucleotide sequence ID" value="XM_022879919.1"/>
</dbReference>
<dbReference type="GO" id="GO:0019521">
    <property type="term" value="P:D-gluconate metabolic process"/>
    <property type="evidence" value="ECO:0007669"/>
    <property type="project" value="UniProtKB-KW"/>
</dbReference>
<dbReference type="AlphaFoldDB" id="A0A6P5Y5F9"/>
<evidence type="ECO:0000259" key="7">
    <source>
        <dbReference type="Pfam" id="PF00393"/>
    </source>
</evidence>
<proteinExistence type="inferred from homology"/>
<dbReference type="InterPro" id="IPR006183">
    <property type="entry name" value="Pgluconate_DH"/>
</dbReference>
<dbReference type="InterPro" id="IPR006114">
    <property type="entry name" value="6PGDH_C"/>
</dbReference>
<dbReference type="PANTHER" id="PTHR11811">
    <property type="entry name" value="6-PHOSPHOGLUCONATE DEHYDROGENASE"/>
    <property type="match status" value="1"/>
</dbReference>
<evidence type="ECO:0000313" key="10">
    <source>
        <dbReference type="RefSeq" id="XP_022735654.1"/>
    </source>
</evidence>
<evidence type="ECO:0000256" key="3">
    <source>
        <dbReference type="ARBA" id="ARBA00013011"/>
    </source>
</evidence>
<evidence type="ECO:0000256" key="5">
    <source>
        <dbReference type="ARBA" id="ARBA00023064"/>
    </source>
</evidence>
<name>A0A6P5Y5F9_DURZI</name>